<dbReference type="GO" id="GO:0016757">
    <property type="term" value="F:glycosyltransferase activity"/>
    <property type="evidence" value="ECO:0007669"/>
    <property type="project" value="UniProtKB-KW"/>
</dbReference>
<keyword evidence="1 3" id="KW-0328">Glycosyltransferase</keyword>
<accession>A0ABW5PBN4</accession>
<dbReference type="EC" id="2.4.-.-" evidence="3"/>
<evidence type="ECO:0000313" key="4">
    <source>
        <dbReference type="Proteomes" id="UP001597541"/>
    </source>
</evidence>
<dbReference type="PANTHER" id="PTHR12526:SF629">
    <property type="entry name" value="TEICHURONIC ACID BIOSYNTHESIS GLYCOSYLTRANSFERASE TUAH-RELATED"/>
    <property type="match status" value="1"/>
</dbReference>
<dbReference type="EMBL" id="JBHUME010000007">
    <property type="protein sequence ID" value="MFD2612393.1"/>
    <property type="molecule type" value="Genomic_DNA"/>
</dbReference>
<keyword evidence="2 3" id="KW-0808">Transferase</keyword>
<reference evidence="4" key="1">
    <citation type="journal article" date="2019" name="Int. J. Syst. Evol. Microbiol.">
        <title>The Global Catalogue of Microorganisms (GCM) 10K type strain sequencing project: providing services to taxonomists for standard genome sequencing and annotation.</title>
        <authorList>
            <consortium name="The Broad Institute Genomics Platform"/>
            <consortium name="The Broad Institute Genome Sequencing Center for Infectious Disease"/>
            <person name="Wu L."/>
            <person name="Ma J."/>
        </authorList>
    </citation>
    <scope>NUCLEOTIDE SEQUENCE [LARGE SCALE GENOMIC DNA]</scope>
    <source>
        <strain evidence="4">KCTC 3950</strain>
    </source>
</reference>
<comment type="caution">
    <text evidence="3">The sequence shown here is derived from an EMBL/GenBank/DDBJ whole genome shotgun (WGS) entry which is preliminary data.</text>
</comment>
<dbReference type="Pfam" id="PF13692">
    <property type="entry name" value="Glyco_trans_1_4"/>
    <property type="match status" value="1"/>
</dbReference>
<evidence type="ECO:0000313" key="3">
    <source>
        <dbReference type="EMBL" id="MFD2612393.1"/>
    </source>
</evidence>
<dbReference type="Proteomes" id="UP001597541">
    <property type="component" value="Unassembled WGS sequence"/>
</dbReference>
<name>A0ABW5PBN4_9BACL</name>
<dbReference type="Gene3D" id="3.40.50.2000">
    <property type="entry name" value="Glycogen Phosphorylase B"/>
    <property type="match status" value="1"/>
</dbReference>
<keyword evidence="4" id="KW-1185">Reference proteome</keyword>
<sequence length="419" mass="47368">MLPKASRFHADTVVYDCVDDFPDWEQDEIQWVDSADLIVCTAEPLMEKMHKLVPHKPIHLVRNGCDWDFFAGALSMTTEHLASVPAAPGGKIGYIGAWAPWVDEELLRKAAASLPDSQFIIVGPQLREDLPDMGENVHYLGYRDYTELPRILSYLDVCIIPFRLNRITASTNPIKVYEYMAAGKPVISTDLPEVRKLRPYVHVAESDSEFIELIRQNLSVSKKESTRLSEFAKSSDWEQRFDQIHNMLKDHDPQITPAWTTGILDGMTKGHKTRSIPLGHCTVNSYYANLNLEKDPSLIGFMSTAEYQCYFKPLTTHPVLSSSKVFLEFNLASNGPGTDDAWVDVGILYSDWNLRSLTFQNKPVSTNVASVRRCDSLTETITLELTSYFRQGAMPSFHFTSRHPQLLAVHGARLTIIDK</sequence>
<dbReference type="SUPFAM" id="SSF53756">
    <property type="entry name" value="UDP-Glycosyltransferase/glycogen phosphorylase"/>
    <property type="match status" value="1"/>
</dbReference>
<dbReference type="PANTHER" id="PTHR12526">
    <property type="entry name" value="GLYCOSYLTRANSFERASE"/>
    <property type="match status" value="1"/>
</dbReference>
<evidence type="ECO:0000256" key="1">
    <source>
        <dbReference type="ARBA" id="ARBA00022676"/>
    </source>
</evidence>
<proteinExistence type="predicted"/>
<gene>
    <name evidence="3" type="ORF">ACFSUF_08160</name>
</gene>
<dbReference type="RefSeq" id="WP_377601922.1">
    <property type="nucleotide sequence ID" value="NZ_JBHUME010000007.1"/>
</dbReference>
<evidence type="ECO:0000256" key="2">
    <source>
        <dbReference type="ARBA" id="ARBA00022679"/>
    </source>
</evidence>
<organism evidence="3 4">
    <name type="scientific">Paenibacillus gansuensis</name>
    <dbReference type="NCBI Taxonomy" id="306542"/>
    <lineage>
        <taxon>Bacteria</taxon>
        <taxon>Bacillati</taxon>
        <taxon>Bacillota</taxon>
        <taxon>Bacilli</taxon>
        <taxon>Bacillales</taxon>
        <taxon>Paenibacillaceae</taxon>
        <taxon>Paenibacillus</taxon>
    </lineage>
</organism>
<protein>
    <submittedName>
        <fullName evidence="3">Glycosyltransferase</fullName>
        <ecNumber evidence="3">2.4.-.-</ecNumber>
    </submittedName>
</protein>